<dbReference type="PANTHER" id="PTHR17985">
    <property type="entry name" value="SER/THR-RICH PROTEIN T10 IN DGCR REGION"/>
    <property type="match status" value="1"/>
</dbReference>
<name>A0A370U1Y6_9HELO</name>
<dbReference type="GeneID" id="43594627"/>
<protein>
    <recommendedName>
        <fullName evidence="3">DUF833-domain-containing protein</fullName>
    </recommendedName>
</protein>
<reference evidence="1 2" key="1">
    <citation type="journal article" date="2018" name="IMA Fungus">
        <title>IMA Genome-F 9: Draft genome sequence of Annulohypoxylon stygium, Aspergillus mulundensis, Berkeleyomyces basicola (syn. Thielaviopsis basicola), Ceratocystis smalleyi, two Cercospora beticola strains, Coleophoma cylindrospora, Fusarium fracticaudum, Phialophora cf. hyalina, and Morchella septimelata.</title>
        <authorList>
            <person name="Wingfield B.D."/>
            <person name="Bills G.F."/>
            <person name="Dong Y."/>
            <person name="Huang W."/>
            <person name="Nel W.J."/>
            <person name="Swalarsk-Parry B.S."/>
            <person name="Vaghefi N."/>
            <person name="Wilken P.M."/>
            <person name="An Z."/>
            <person name="de Beer Z.W."/>
            <person name="De Vos L."/>
            <person name="Chen L."/>
            <person name="Duong T.A."/>
            <person name="Gao Y."/>
            <person name="Hammerbacher A."/>
            <person name="Kikkert J.R."/>
            <person name="Li Y."/>
            <person name="Li H."/>
            <person name="Li K."/>
            <person name="Li Q."/>
            <person name="Liu X."/>
            <person name="Ma X."/>
            <person name="Naidoo K."/>
            <person name="Pethybridge S.J."/>
            <person name="Sun J."/>
            <person name="Steenkamp E.T."/>
            <person name="van der Nest M.A."/>
            <person name="van Wyk S."/>
            <person name="Wingfield M.J."/>
            <person name="Xiong C."/>
            <person name="Yue Q."/>
            <person name="Zhang X."/>
        </authorList>
    </citation>
    <scope>NUCLEOTIDE SEQUENCE [LARGE SCALE GENOMIC DNA]</scope>
    <source>
        <strain evidence="1 2">BP 5553</strain>
    </source>
</reference>
<dbReference type="GO" id="GO:0009306">
    <property type="term" value="P:protein secretion"/>
    <property type="evidence" value="ECO:0007669"/>
    <property type="project" value="TreeGrafter"/>
</dbReference>
<proteinExistence type="predicted"/>
<keyword evidence="2" id="KW-1185">Reference proteome</keyword>
<dbReference type="EMBL" id="NPIC01000001">
    <property type="protein sequence ID" value="RDL41799.1"/>
    <property type="molecule type" value="Genomic_DNA"/>
</dbReference>
<dbReference type="Pfam" id="PF05742">
    <property type="entry name" value="TANGO2"/>
    <property type="match status" value="1"/>
</dbReference>
<comment type="caution">
    <text evidence="1">The sequence shown here is derived from an EMBL/GenBank/DDBJ whole genome shotgun (WGS) entry which is preliminary data.</text>
</comment>
<dbReference type="GO" id="GO:0007030">
    <property type="term" value="P:Golgi organization"/>
    <property type="evidence" value="ECO:0007669"/>
    <property type="project" value="TreeGrafter"/>
</dbReference>
<dbReference type="RefSeq" id="XP_031874455.1">
    <property type="nucleotide sequence ID" value="XM_032010401.1"/>
</dbReference>
<dbReference type="GO" id="GO:0005794">
    <property type="term" value="C:Golgi apparatus"/>
    <property type="evidence" value="ECO:0007669"/>
    <property type="project" value="TreeGrafter"/>
</dbReference>
<dbReference type="AlphaFoldDB" id="A0A370U1Y6"/>
<dbReference type="PANTHER" id="PTHR17985:SF8">
    <property type="entry name" value="TRANSPORT AND GOLGI ORGANIZATION PROTEIN 2 HOMOLOG"/>
    <property type="match status" value="1"/>
</dbReference>
<evidence type="ECO:0000313" key="1">
    <source>
        <dbReference type="EMBL" id="RDL41799.1"/>
    </source>
</evidence>
<organism evidence="1 2">
    <name type="scientific">Venustampulla echinocandica</name>
    <dbReference type="NCBI Taxonomy" id="2656787"/>
    <lineage>
        <taxon>Eukaryota</taxon>
        <taxon>Fungi</taxon>
        <taxon>Dikarya</taxon>
        <taxon>Ascomycota</taxon>
        <taxon>Pezizomycotina</taxon>
        <taxon>Leotiomycetes</taxon>
        <taxon>Helotiales</taxon>
        <taxon>Pleuroascaceae</taxon>
        <taxon>Venustampulla</taxon>
    </lineage>
</organism>
<dbReference type="OrthoDB" id="191601at2759"/>
<accession>A0A370U1Y6</accession>
<gene>
    <name evidence="1" type="ORF">BP5553_01778</name>
</gene>
<dbReference type="InterPro" id="IPR008551">
    <property type="entry name" value="TANGO2"/>
</dbReference>
<dbReference type="Proteomes" id="UP000254866">
    <property type="component" value="Unassembled WGS sequence"/>
</dbReference>
<evidence type="ECO:0008006" key="3">
    <source>
        <dbReference type="Google" id="ProtNLM"/>
    </source>
</evidence>
<evidence type="ECO:0000313" key="2">
    <source>
        <dbReference type="Proteomes" id="UP000254866"/>
    </source>
</evidence>
<sequence>MCIVLATTAHPTYSIIIIDNRDEFILRPTSRPHWWTSNDQQILSSRDLQRAEQGTWLGITRTGNFAVLTNYRETDTQDADHPIQGARSRGGMVTAWLSASEDEGIENFVHRLLDGEGVKGVGGFSLLCGKLRKQKSSDSGLEPLAIISNRAGTPDDVPWIAKRRGEVYGLSNTFYDDPISWPKIEIGKEKMLGVVAEVVEAGMGEEELVDRLFAILDTNTLPQQDGQDFEEYLYELRKSIFIPSIGHAEPPQTIPEADQIATGSPEALSGDGEHLDARLRAAEAPEAGNGGIPGIYGTQRQSIILVDWEGNVSFRERSLWDEEGHPIERGKGDVKFEFKIKDWEGESKGIVVYPRSVL</sequence>